<evidence type="ECO:0000256" key="1">
    <source>
        <dbReference type="SAM" id="Coils"/>
    </source>
</evidence>
<keyword evidence="1" id="KW-0175">Coiled coil</keyword>
<organism evidence="2">
    <name type="scientific">Hexamita inflata</name>
    <dbReference type="NCBI Taxonomy" id="28002"/>
    <lineage>
        <taxon>Eukaryota</taxon>
        <taxon>Metamonada</taxon>
        <taxon>Diplomonadida</taxon>
        <taxon>Hexamitidae</taxon>
        <taxon>Hexamitinae</taxon>
        <taxon>Hexamita</taxon>
    </lineage>
</organism>
<proteinExistence type="predicted"/>
<keyword evidence="4" id="KW-1185">Reference proteome</keyword>
<evidence type="ECO:0000313" key="4">
    <source>
        <dbReference type="Proteomes" id="UP001642409"/>
    </source>
</evidence>
<reference evidence="3 4" key="2">
    <citation type="submission" date="2024-07" db="EMBL/GenBank/DDBJ databases">
        <authorList>
            <person name="Akdeniz Z."/>
        </authorList>
    </citation>
    <scope>NUCLEOTIDE SEQUENCE [LARGE SCALE GENOMIC DNA]</scope>
</reference>
<dbReference type="EMBL" id="CATOUU010000889">
    <property type="protein sequence ID" value="CAI9957598.1"/>
    <property type="molecule type" value="Genomic_DNA"/>
</dbReference>
<reference evidence="2" key="1">
    <citation type="submission" date="2023-06" db="EMBL/GenBank/DDBJ databases">
        <authorList>
            <person name="Kurt Z."/>
        </authorList>
    </citation>
    <scope>NUCLEOTIDE SEQUENCE</scope>
</reference>
<gene>
    <name evidence="3" type="ORF">HINF_LOCUS19302</name>
    <name evidence="2" type="ORF">HINF_LOCUS45243</name>
</gene>
<sequence length="226" mass="25852">MIVNVVQIQQTDLRALQNINTKLYLFIQSQIDLTDINKLSPLELNLENINVNLDHLKGRWKTLKFTNCKFTNTQTKAINAHTVLISKSDFQISKCFNSVNMILKDTNINKLPDVSQLIVSNSNIRVNAVSNTIQMLTLTECEISRFSITLVPNLVSFQISDSRIQKSTSEYLNTKKKNRKKIESLNKIMNSLQNRNEKKIKHVLNLMQNIAVSIDAIESTLFLSKD</sequence>
<dbReference type="Proteomes" id="UP001642409">
    <property type="component" value="Unassembled WGS sequence"/>
</dbReference>
<name>A0AA86V5S3_9EUKA</name>
<evidence type="ECO:0000313" key="3">
    <source>
        <dbReference type="EMBL" id="CAL6005294.1"/>
    </source>
</evidence>
<comment type="caution">
    <text evidence="2">The sequence shown here is derived from an EMBL/GenBank/DDBJ whole genome shotgun (WGS) entry which is preliminary data.</text>
</comment>
<feature type="coiled-coil region" evidence="1">
    <location>
        <begin position="175"/>
        <end position="202"/>
    </location>
</feature>
<evidence type="ECO:0000313" key="2">
    <source>
        <dbReference type="EMBL" id="CAI9957598.1"/>
    </source>
</evidence>
<dbReference type="EMBL" id="CAXDID020000050">
    <property type="protein sequence ID" value="CAL6005294.1"/>
    <property type="molecule type" value="Genomic_DNA"/>
</dbReference>
<protein>
    <submittedName>
        <fullName evidence="3">Hypothetical_protein</fullName>
    </submittedName>
</protein>
<dbReference type="AlphaFoldDB" id="A0AA86V5S3"/>
<accession>A0AA86V5S3</accession>